<reference evidence="1 2" key="1">
    <citation type="submission" date="2019-08" db="EMBL/GenBank/DDBJ databases">
        <title>A chromosome-level genome assembly, high-density linkage maps, and genome scans reveal the genomic architecture of hybrid incompatibilities underlying speciation via character displacement in darters (Percidae: Etheostominae).</title>
        <authorList>
            <person name="Moran R.L."/>
            <person name="Catchen J.M."/>
            <person name="Fuller R.C."/>
        </authorList>
    </citation>
    <scope>NUCLEOTIDE SEQUENCE [LARGE SCALE GENOMIC DNA]</scope>
    <source>
        <strain evidence="1">EspeVRDwgs_2016</strain>
        <tissue evidence="1">Muscle</tissue>
    </source>
</reference>
<evidence type="ECO:0000313" key="1">
    <source>
        <dbReference type="EMBL" id="KAA8594644.1"/>
    </source>
</evidence>
<dbReference type="EMBL" id="VOFY01000002">
    <property type="protein sequence ID" value="KAA8594644.1"/>
    <property type="molecule type" value="Genomic_DNA"/>
</dbReference>
<proteinExistence type="predicted"/>
<keyword evidence="2" id="KW-1185">Reference proteome</keyword>
<evidence type="ECO:0000313" key="2">
    <source>
        <dbReference type="Proteomes" id="UP000327493"/>
    </source>
</evidence>
<gene>
    <name evidence="1" type="ORF">FQN60_011779</name>
</gene>
<sequence>MARGWGQLMKVCPRSPGRRLLLDFEHLEGKAIHSRKVSGRNLPLSRRRQMKLGQRGKRGRKEEQIAETHSEKFYVARVSVWLRVCGTHPSAHGLWYSPSPKALWEMLFFRCSEVAGVPNPNTESVKR</sequence>
<dbReference type="Proteomes" id="UP000327493">
    <property type="component" value="Chromosome 2"/>
</dbReference>
<dbReference type="AlphaFoldDB" id="A0A5J5DMK7"/>
<comment type="caution">
    <text evidence="1">The sequence shown here is derived from an EMBL/GenBank/DDBJ whole genome shotgun (WGS) entry which is preliminary data.</text>
</comment>
<accession>A0A5J5DMK7</accession>
<organism evidence="1 2">
    <name type="scientific">Etheostoma spectabile</name>
    <name type="common">orangethroat darter</name>
    <dbReference type="NCBI Taxonomy" id="54343"/>
    <lineage>
        <taxon>Eukaryota</taxon>
        <taxon>Metazoa</taxon>
        <taxon>Chordata</taxon>
        <taxon>Craniata</taxon>
        <taxon>Vertebrata</taxon>
        <taxon>Euteleostomi</taxon>
        <taxon>Actinopterygii</taxon>
        <taxon>Neopterygii</taxon>
        <taxon>Teleostei</taxon>
        <taxon>Neoteleostei</taxon>
        <taxon>Acanthomorphata</taxon>
        <taxon>Eupercaria</taxon>
        <taxon>Perciformes</taxon>
        <taxon>Percoidei</taxon>
        <taxon>Percidae</taxon>
        <taxon>Etheostomatinae</taxon>
        <taxon>Etheostoma</taxon>
    </lineage>
</organism>
<protein>
    <submittedName>
        <fullName evidence="1">Uncharacterized protein</fullName>
    </submittedName>
</protein>
<name>A0A5J5DMK7_9PERO</name>